<dbReference type="InterPro" id="IPR009662">
    <property type="entry name" value="Malonate_deCO2ase_dsu"/>
</dbReference>
<organism evidence="5 6">
    <name type="scientific">Frondihabitans sucicola</name>
    <dbReference type="NCBI Taxonomy" id="1268041"/>
    <lineage>
        <taxon>Bacteria</taxon>
        <taxon>Bacillati</taxon>
        <taxon>Actinomycetota</taxon>
        <taxon>Actinomycetes</taxon>
        <taxon>Micrococcales</taxon>
        <taxon>Microbacteriaceae</taxon>
        <taxon>Frondihabitans</taxon>
    </lineage>
</organism>
<evidence type="ECO:0000313" key="5">
    <source>
        <dbReference type="EMBL" id="BDZ48559.1"/>
    </source>
</evidence>
<evidence type="ECO:0000313" key="6">
    <source>
        <dbReference type="Proteomes" id="UP001321486"/>
    </source>
</evidence>
<dbReference type="InterPro" id="IPR023439">
    <property type="entry name" value="Mal_deCO2ase/Cit_lyase_ACP"/>
</dbReference>
<evidence type="ECO:0000256" key="1">
    <source>
        <dbReference type="ARBA" id="ARBA00004496"/>
    </source>
</evidence>
<dbReference type="Pfam" id="PF06857">
    <property type="entry name" value="ACP"/>
    <property type="match status" value="1"/>
</dbReference>
<comment type="subcellular location">
    <subcellularLocation>
        <location evidence="1">Cytoplasm</location>
    </subcellularLocation>
</comment>
<dbReference type="EMBL" id="AP027732">
    <property type="protein sequence ID" value="BDZ48559.1"/>
    <property type="molecule type" value="Genomic_DNA"/>
</dbReference>
<dbReference type="NCBIfam" id="TIGR03130">
    <property type="entry name" value="malonate_delta"/>
    <property type="match status" value="1"/>
</dbReference>
<keyword evidence="6" id="KW-1185">Reference proteome</keyword>
<keyword evidence="3" id="KW-0597">Phosphoprotein</keyword>
<accession>A0ABM8GJJ3</accession>
<dbReference type="RefSeq" id="WP_286345521.1">
    <property type="nucleotide sequence ID" value="NZ_AP027732.1"/>
</dbReference>
<reference evidence="6" key="1">
    <citation type="journal article" date="2019" name="Int. J. Syst. Evol. Microbiol.">
        <title>The Global Catalogue of Microorganisms (GCM) 10K type strain sequencing project: providing services to taxonomists for standard genome sequencing and annotation.</title>
        <authorList>
            <consortium name="The Broad Institute Genomics Platform"/>
            <consortium name="The Broad Institute Genome Sequencing Center for Infectious Disease"/>
            <person name="Wu L."/>
            <person name="Ma J."/>
        </authorList>
    </citation>
    <scope>NUCLEOTIDE SEQUENCE [LARGE SCALE GENOMIC DNA]</scope>
    <source>
        <strain evidence="6">NBRC 108728</strain>
    </source>
</reference>
<evidence type="ECO:0000256" key="2">
    <source>
        <dbReference type="ARBA" id="ARBA00022490"/>
    </source>
</evidence>
<protein>
    <recommendedName>
        <fullName evidence="4">Malonate decarboxylase acyl carrier protein</fullName>
    </recommendedName>
</protein>
<name>A0ABM8GJJ3_9MICO</name>
<proteinExistence type="inferred from homology"/>
<keyword evidence="2" id="KW-0963">Cytoplasm</keyword>
<evidence type="ECO:0000256" key="4">
    <source>
        <dbReference type="NCBIfam" id="TIGR03130"/>
    </source>
</evidence>
<dbReference type="HAMAP" id="MF_00710">
    <property type="entry name" value="Malonate_deCO2ase_dsu"/>
    <property type="match status" value="1"/>
</dbReference>
<dbReference type="Proteomes" id="UP001321486">
    <property type="component" value="Chromosome"/>
</dbReference>
<dbReference type="NCBIfam" id="NF002293">
    <property type="entry name" value="PRK01220.1"/>
    <property type="match status" value="1"/>
</dbReference>
<evidence type="ECO:0000256" key="3">
    <source>
        <dbReference type="ARBA" id="ARBA00022553"/>
    </source>
</evidence>
<sequence length="105" mass="11557">MQTFEFDFPGDRPATQRAHVGVVASADLEVLVEPSDGDSASVRIRTSVDGFDDVWRNVLERFFTRYGLTGSIEINDFGATPGVVSIRLLQALDQSTHDQTPESRA</sequence>
<gene>
    <name evidence="5" type="primary">mdcD</name>
    <name evidence="5" type="ORF">GCM10025867_08000</name>
</gene>